<dbReference type="EC" id="3.4.16.4" evidence="3"/>
<gene>
    <name evidence="3" type="ORF">E9228_001331</name>
</gene>
<protein>
    <submittedName>
        <fullName evidence="3">D-alanyl-D-alanine carboxypeptidase/D-alanyl-D-alanine-endopeptidase (Penicillin-binding protein 4)</fullName>
        <ecNumber evidence="3">3.4.16.4</ecNumber>
        <ecNumber evidence="3">3.4.21.-</ecNumber>
    </submittedName>
</protein>
<dbReference type="EMBL" id="JAAOYO010000002">
    <property type="protein sequence ID" value="NII40695.1"/>
    <property type="molecule type" value="Genomic_DNA"/>
</dbReference>
<organism evidence="3 4">
    <name type="scientific">Curtobacterium salicis</name>
    <dbReference type="NCBI Taxonomy" id="1779862"/>
    <lineage>
        <taxon>Bacteria</taxon>
        <taxon>Bacillati</taxon>
        <taxon>Actinomycetota</taxon>
        <taxon>Actinomycetes</taxon>
        <taxon>Micrococcales</taxon>
        <taxon>Microbacteriaceae</taxon>
        <taxon>Curtobacterium</taxon>
    </lineage>
</organism>
<dbReference type="GO" id="GO:0009002">
    <property type="term" value="F:serine-type D-Ala-D-Ala carboxypeptidase activity"/>
    <property type="evidence" value="ECO:0007669"/>
    <property type="project" value="UniProtKB-EC"/>
</dbReference>
<comment type="caution">
    <text evidence="3">The sequence shown here is derived from an EMBL/GenBank/DDBJ whole genome shotgun (WGS) entry which is preliminary data.</text>
</comment>
<dbReference type="EC" id="3.4.21.-" evidence="3"/>
<comment type="similarity">
    <text evidence="1">Belongs to the peptidase S13 family.</text>
</comment>
<accession>A0ABX0T5D6</accession>
<keyword evidence="3" id="KW-0645">Protease</keyword>
<evidence type="ECO:0000256" key="1">
    <source>
        <dbReference type="ARBA" id="ARBA00006096"/>
    </source>
</evidence>
<evidence type="ECO:0000313" key="3">
    <source>
        <dbReference type="EMBL" id="NII40695.1"/>
    </source>
</evidence>
<dbReference type="Gene3D" id="3.50.80.20">
    <property type="entry name" value="D-Ala-D-Ala carboxypeptidase C, peptidase S13"/>
    <property type="match status" value="1"/>
</dbReference>
<dbReference type="InterPro" id="IPR012338">
    <property type="entry name" value="Beta-lactam/transpept-like"/>
</dbReference>
<dbReference type="Proteomes" id="UP001318300">
    <property type="component" value="Unassembled WGS sequence"/>
</dbReference>
<sequence>MTDHQPRQRGARAFLLRYPRAVFLVVVLLLSATATAIGATVVDAGAGTRASAAADPRCTAPDLAAHWSAGQLFLDARSVRTGASVLAHRADEPTQTGSTMKLLTAAAAVTTLGPDHRFTTTVVAGTAPDAVVLVGGGDPTLSRLPTGQDGVSPGAPHLDDLARQVVASRAGLPPVRVVQVDTDLFDGPAWNPTWPESARTSGSVSNITALMVDGDRDDPTDAYSMRSSAAVSRAATAFAALLGPGVQVETVSVPVPADAEPLGTVRSAPVADLVATLLTHSDDTLAEVLARHVAIAEGTGRSFAAIQAGTTKALRDTGIPTADLRLVDGSGLSGEDRVPASAMTALMRVVATHGHGLAPVDAGLAVAGRTGTLGEHGRFSGVAREARGHVRGKTGTLDDMFGLTGVTDEVDGDRIAFTVFAEGTADPAARQEIDALAAALWQCGGRATTH</sequence>
<reference evidence="3 4" key="1">
    <citation type="submission" date="2020-03" db="EMBL/GenBank/DDBJ databases">
        <title>Above-ground endophytic microbial communities from plants in different locations in the United States.</title>
        <authorList>
            <person name="Frank C."/>
        </authorList>
    </citation>
    <scope>NUCLEOTIDE SEQUENCE [LARGE SCALE GENOMIC DNA]</scope>
    <source>
        <strain evidence="3 4">WW7</strain>
    </source>
</reference>
<dbReference type="PRINTS" id="PR00922">
    <property type="entry name" value="DADACBPTASE3"/>
</dbReference>
<dbReference type="PANTHER" id="PTHR30023">
    <property type="entry name" value="D-ALANYL-D-ALANINE CARBOXYPEPTIDASE"/>
    <property type="match status" value="1"/>
</dbReference>
<dbReference type="InterPro" id="IPR000667">
    <property type="entry name" value="Peptidase_S13"/>
</dbReference>
<evidence type="ECO:0000256" key="2">
    <source>
        <dbReference type="ARBA" id="ARBA00022801"/>
    </source>
</evidence>
<dbReference type="SUPFAM" id="SSF56601">
    <property type="entry name" value="beta-lactamase/transpeptidase-like"/>
    <property type="match status" value="1"/>
</dbReference>
<keyword evidence="4" id="KW-1185">Reference proteome</keyword>
<dbReference type="Pfam" id="PF02113">
    <property type="entry name" value="Peptidase_S13"/>
    <property type="match status" value="2"/>
</dbReference>
<keyword evidence="2 3" id="KW-0378">Hydrolase</keyword>
<dbReference type="PANTHER" id="PTHR30023:SF0">
    <property type="entry name" value="PENICILLIN-SENSITIVE CARBOXYPEPTIDASE A"/>
    <property type="match status" value="1"/>
</dbReference>
<evidence type="ECO:0000313" key="4">
    <source>
        <dbReference type="Proteomes" id="UP001318300"/>
    </source>
</evidence>
<dbReference type="Gene3D" id="3.40.710.10">
    <property type="entry name" value="DD-peptidase/beta-lactamase superfamily"/>
    <property type="match status" value="2"/>
</dbReference>
<proteinExistence type="inferred from homology"/>
<keyword evidence="3" id="KW-0121">Carboxypeptidase</keyword>
<dbReference type="RefSeq" id="WP_341849804.1">
    <property type="nucleotide sequence ID" value="NZ_JAAOYO010000002.1"/>
</dbReference>
<name>A0ABX0T5D6_9MICO</name>